<keyword evidence="2" id="KW-0813">Transport</keyword>
<keyword evidence="2" id="KW-0472">Membrane</keyword>
<feature type="domain" description="VIT" evidence="4">
    <location>
        <begin position="18"/>
        <end position="146"/>
    </location>
</feature>
<dbReference type="PROSITE" id="PS52016">
    <property type="entry name" value="TONB_DEPENDENT_REC_3"/>
    <property type="match status" value="1"/>
</dbReference>
<dbReference type="EMBL" id="SLXM01000002">
    <property type="protein sequence ID" value="TCP26852.1"/>
    <property type="molecule type" value="Genomic_DNA"/>
</dbReference>
<dbReference type="GO" id="GO:0009279">
    <property type="term" value="C:cell outer membrane"/>
    <property type="evidence" value="ECO:0007669"/>
    <property type="project" value="UniProtKB-SubCell"/>
</dbReference>
<organism evidence="5 6">
    <name type="scientific">Tenacibaculum skagerrakense</name>
    <dbReference type="NCBI Taxonomy" id="186571"/>
    <lineage>
        <taxon>Bacteria</taxon>
        <taxon>Pseudomonadati</taxon>
        <taxon>Bacteroidota</taxon>
        <taxon>Flavobacteriia</taxon>
        <taxon>Flavobacteriales</taxon>
        <taxon>Flavobacteriaceae</taxon>
        <taxon>Tenacibaculum</taxon>
    </lineage>
</organism>
<dbReference type="Gene3D" id="3.40.50.410">
    <property type="entry name" value="von Willebrand factor, type A domain"/>
    <property type="match status" value="1"/>
</dbReference>
<protein>
    <submittedName>
        <fullName evidence="5">TonB-dependent SusC/RagA subfamily outer membrane receptor</fullName>
    </submittedName>
</protein>
<dbReference type="PANTHER" id="PTHR45737">
    <property type="entry name" value="VON WILLEBRAND FACTOR A DOMAIN-CONTAINING PROTEIN 5A"/>
    <property type="match status" value="1"/>
</dbReference>
<feature type="compositionally biased region" description="Basic and acidic residues" evidence="3">
    <location>
        <begin position="586"/>
        <end position="606"/>
    </location>
</feature>
<dbReference type="InterPro" id="IPR011990">
    <property type="entry name" value="TPR-like_helical_dom_sf"/>
</dbReference>
<name>A0A4R2NXS0_9FLAO</name>
<evidence type="ECO:0000256" key="1">
    <source>
        <dbReference type="PROSITE-ProRule" id="PRU00339"/>
    </source>
</evidence>
<dbReference type="Proteomes" id="UP000294564">
    <property type="component" value="Unassembled WGS sequence"/>
</dbReference>
<comment type="subcellular location">
    <subcellularLocation>
        <location evidence="2">Cell outer membrane</location>
        <topology evidence="2">Multi-pass membrane protein</topology>
    </subcellularLocation>
</comment>
<gene>
    <name evidence="5" type="ORF">EV195_102194</name>
</gene>
<keyword evidence="2" id="KW-0812">Transmembrane</keyword>
<evidence type="ECO:0000256" key="3">
    <source>
        <dbReference type="SAM" id="MobiDB-lite"/>
    </source>
</evidence>
<dbReference type="SUPFAM" id="SSF56935">
    <property type="entry name" value="Porins"/>
    <property type="match status" value="1"/>
</dbReference>
<sequence length="1151" mass="131674">MKKILLIIFLPFNFYMFSQSIPKISIEDDKDLKLSGLKINVNITGNSATTTYDMIFYNDHNRTLEGELAFPLGQGQSVYKLAMDLNGSLREAVIVEKELARVAYETTVRQKIDPVLLEKTVGNNYKARVYPIFPKSYKRVVLTYEEKLYYLDSNLIYELPLGITDKIDNFSLNFLITDSNFTPNITCKSISKFNINVIEGATHISTTQQNFTPKNPVKLSLSGKSNTNITFSYNDYFYSNLALKSEIRTKKKPKRISVLWDVSYSMQHKNIASELLLLKNYIKYLDQVEVELITFNSSVERKELFKIQDGNSEKLENVISSLTYDGGTNIKTLEEVKLAAKEVLLFSDGLANLGSINKLNQKTIYTINSLTSANHFSLNNMATKNGGIYINLRKTSDSKALDLLKQERLQFLGYKANDQINEVYPKGPVNISNDFIISGRFNSAAKIDLLFGFQGKVTKTVQVDLKNAKTSKQTKRLWAKEKLSHLNIQKENNKEQIIALAKQYHLITDYTSMLILDRIEDYVRYKIDPPKELRPEYKELLAERLRNEKVEKQDVLDRKEEILEDYEDIIDWYNTSFTHKKKKNKNTREEVTNRITRRETNTERTNTRTSTNNNTTNTQNTNSNTQTTTIENTTNSNIDYSQRVVSGTISDESGPLPGVSVLVKGTTQGTETDFDGRYTINAKSGDILIYSFVGLRTQEKTVGSSNNINAQLEGDNLLEEVVVVAYGTTTRRSVTSTSVSQTLVGDVAGVTVQNTDSNKSQITIRGISSVSNSQPLYILDGKVVNHNPTKKLNSSEIHNIQVLKPADGTKLYGSRGNNGVVIVTSKKGIDTNQKEIEQLEKLIEEKVELKAWDVNSPYLDILKNEKTITKAYEKYLEIRDSYSNSPMFFVDVADFFDRQGTRKLAIRVLTNLIEIDLDNYELIKVLAYKLEHLKQYNLASKMYEKVLELRPEEPQSYRDLALAYEMAGEYQKSFNLFYKIYNGELLSKDIDERFYGIESIAFVELTRLVNKYGDKLKLGKYQKKFFKSLPVDIRIVVDWNHNDTDIDLWVIDPNGEKAYYQNHETKIGGRLSIDMKEGYGPEEFMLKKAIKGNYKIMIDYFADNIQKISGPTILKLNIYTNYGRKNEQRETLIVKLDKQEDYIEAGSLIFK</sequence>
<evidence type="ECO:0000313" key="5">
    <source>
        <dbReference type="EMBL" id="TCP26852.1"/>
    </source>
</evidence>
<dbReference type="PROSITE" id="PS50005">
    <property type="entry name" value="TPR"/>
    <property type="match status" value="1"/>
</dbReference>
<evidence type="ECO:0000259" key="4">
    <source>
        <dbReference type="PROSITE" id="PS51468"/>
    </source>
</evidence>
<dbReference type="CDD" id="cd00198">
    <property type="entry name" value="vWFA"/>
    <property type="match status" value="1"/>
</dbReference>
<dbReference type="InterPro" id="IPR019734">
    <property type="entry name" value="TPR_rpt"/>
</dbReference>
<feature type="compositionally biased region" description="Low complexity" evidence="3">
    <location>
        <begin position="607"/>
        <end position="631"/>
    </location>
</feature>
<dbReference type="Gene3D" id="1.25.40.10">
    <property type="entry name" value="Tetratricopeptide repeat domain"/>
    <property type="match status" value="1"/>
</dbReference>
<dbReference type="Gene3D" id="2.170.130.10">
    <property type="entry name" value="TonB-dependent receptor, plug domain"/>
    <property type="match status" value="1"/>
</dbReference>
<dbReference type="RefSeq" id="WP_132793658.1">
    <property type="nucleotide sequence ID" value="NZ_SLXM01000002.1"/>
</dbReference>
<dbReference type="AlphaFoldDB" id="A0A4R2NXS0"/>
<dbReference type="SUPFAM" id="SSF53300">
    <property type="entry name" value="vWA-like"/>
    <property type="match status" value="1"/>
</dbReference>
<dbReference type="InterPro" id="IPR039426">
    <property type="entry name" value="TonB-dep_rcpt-like"/>
</dbReference>
<comment type="caution">
    <text evidence="5">The sequence shown here is derived from an EMBL/GenBank/DDBJ whole genome shotgun (WGS) entry which is preliminary data.</text>
</comment>
<accession>A0A4R2NXS0</accession>
<proteinExistence type="inferred from homology"/>
<reference evidence="5 6" key="1">
    <citation type="submission" date="2019-03" db="EMBL/GenBank/DDBJ databases">
        <title>Genomic Encyclopedia of Type Strains, Phase IV (KMG-IV): sequencing the most valuable type-strain genomes for metagenomic binning, comparative biology and taxonomic classification.</title>
        <authorList>
            <person name="Goeker M."/>
        </authorList>
    </citation>
    <scope>NUCLEOTIDE SEQUENCE [LARGE SCALE GENOMIC DNA]</scope>
    <source>
        <strain evidence="5 6">DSM 14836</strain>
    </source>
</reference>
<dbReference type="InterPro" id="IPR008969">
    <property type="entry name" value="CarboxyPept-like_regulatory"/>
</dbReference>
<keyword evidence="2" id="KW-0998">Cell outer membrane</keyword>
<evidence type="ECO:0000256" key="2">
    <source>
        <dbReference type="PROSITE-ProRule" id="PRU01360"/>
    </source>
</evidence>
<dbReference type="PANTHER" id="PTHR45737:SF6">
    <property type="entry name" value="VON WILLEBRAND FACTOR A DOMAIN-CONTAINING PROTEIN 5A"/>
    <property type="match status" value="1"/>
</dbReference>
<dbReference type="OrthoDB" id="9768177at2"/>
<dbReference type="Pfam" id="PF13715">
    <property type="entry name" value="CarbopepD_reg_2"/>
    <property type="match status" value="1"/>
</dbReference>
<dbReference type="Pfam" id="PF08487">
    <property type="entry name" value="VIT"/>
    <property type="match status" value="1"/>
</dbReference>
<keyword evidence="2" id="KW-1134">Transmembrane beta strand</keyword>
<evidence type="ECO:0000313" key="6">
    <source>
        <dbReference type="Proteomes" id="UP000294564"/>
    </source>
</evidence>
<keyword evidence="6" id="KW-1185">Reference proteome</keyword>
<dbReference type="InterPro" id="IPR013694">
    <property type="entry name" value="VIT"/>
</dbReference>
<dbReference type="PROSITE" id="PS51468">
    <property type="entry name" value="VIT"/>
    <property type="match status" value="1"/>
</dbReference>
<keyword evidence="5" id="KW-0675">Receptor</keyword>
<dbReference type="InterPro" id="IPR037066">
    <property type="entry name" value="Plug_dom_sf"/>
</dbReference>
<comment type="similarity">
    <text evidence="2">Belongs to the TonB-dependent receptor family.</text>
</comment>
<keyword evidence="1" id="KW-0802">TPR repeat</keyword>
<feature type="repeat" description="TPR" evidence="1">
    <location>
        <begin position="920"/>
        <end position="953"/>
    </location>
</feature>
<dbReference type="Pfam" id="PF09906">
    <property type="entry name" value="DUF2135"/>
    <property type="match status" value="1"/>
</dbReference>
<dbReference type="SUPFAM" id="SSF48452">
    <property type="entry name" value="TPR-like"/>
    <property type="match status" value="1"/>
</dbReference>
<dbReference type="InterPro" id="IPR036465">
    <property type="entry name" value="vWFA_dom_sf"/>
</dbReference>
<dbReference type="InterPro" id="IPR019220">
    <property type="entry name" value="DUF2135"/>
</dbReference>
<feature type="region of interest" description="Disordered" evidence="3">
    <location>
        <begin position="583"/>
        <end position="631"/>
    </location>
</feature>
<dbReference type="Gene3D" id="2.60.40.1120">
    <property type="entry name" value="Carboxypeptidase-like, regulatory domain"/>
    <property type="match status" value="1"/>
</dbReference>
<dbReference type="SUPFAM" id="SSF49464">
    <property type="entry name" value="Carboxypeptidase regulatory domain-like"/>
    <property type="match status" value="1"/>
</dbReference>